<name>A0A915L231_ROMCU</name>
<protein>
    <submittedName>
        <fullName evidence="2">MHC class II beta chain</fullName>
    </submittedName>
</protein>
<evidence type="ECO:0000313" key="1">
    <source>
        <dbReference type="Proteomes" id="UP000887565"/>
    </source>
</evidence>
<accession>A0A915L231</accession>
<sequence length="83" mass="10149">MQFFFSIDSSSRFCVGDKFYLDTDNNKILCEYDYNERLYFAQFSQYGYNSLAHLKRQISQVDDFEESRCKPFPMEKRTIYYQQ</sequence>
<dbReference type="Proteomes" id="UP000887565">
    <property type="component" value="Unplaced"/>
</dbReference>
<proteinExistence type="predicted"/>
<keyword evidence="1" id="KW-1185">Reference proteome</keyword>
<dbReference type="WBParaSite" id="nRc.2.0.1.t44536-RA">
    <property type="protein sequence ID" value="nRc.2.0.1.t44536-RA"/>
    <property type="gene ID" value="nRc.2.0.1.g44536"/>
</dbReference>
<reference evidence="2" key="1">
    <citation type="submission" date="2022-11" db="UniProtKB">
        <authorList>
            <consortium name="WormBaseParasite"/>
        </authorList>
    </citation>
    <scope>IDENTIFICATION</scope>
</reference>
<dbReference type="AlphaFoldDB" id="A0A915L231"/>
<evidence type="ECO:0000313" key="2">
    <source>
        <dbReference type="WBParaSite" id="nRc.2.0.1.t44536-RA"/>
    </source>
</evidence>
<organism evidence="1 2">
    <name type="scientific">Romanomermis culicivorax</name>
    <name type="common">Nematode worm</name>
    <dbReference type="NCBI Taxonomy" id="13658"/>
    <lineage>
        <taxon>Eukaryota</taxon>
        <taxon>Metazoa</taxon>
        <taxon>Ecdysozoa</taxon>
        <taxon>Nematoda</taxon>
        <taxon>Enoplea</taxon>
        <taxon>Dorylaimia</taxon>
        <taxon>Mermithida</taxon>
        <taxon>Mermithoidea</taxon>
        <taxon>Mermithidae</taxon>
        <taxon>Romanomermis</taxon>
    </lineage>
</organism>